<dbReference type="EMBL" id="BMAW01057793">
    <property type="protein sequence ID" value="GFT12849.1"/>
    <property type="molecule type" value="Genomic_DNA"/>
</dbReference>
<dbReference type="AlphaFoldDB" id="A0A8X6NG65"/>
<reference evidence="1" key="1">
    <citation type="submission" date="2020-08" db="EMBL/GenBank/DDBJ databases">
        <title>Multicomponent nature underlies the extraordinary mechanical properties of spider dragline silk.</title>
        <authorList>
            <person name="Kono N."/>
            <person name="Nakamura H."/>
            <person name="Mori M."/>
            <person name="Yoshida Y."/>
            <person name="Ohtoshi R."/>
            <person name="Malay A.D."/>
            <person name="Moran D.A.P."/>
            <person name="Tomita M."/>
            <person name="Numata K."/>
            <person name="Arakawa K."/>
        </authorList>
    </citation>
    <scope>NUCLEOTIDE SEQUENCE</scope>
</reference>
<evidence type="ECO:0000313" key="2">
    <source>
        <dbReference type="Proteomes" id="UP000887013"/>
    </source>
</evidence>
<sequence length="100" mass="12080">MDVKQCACLEKRPETYNRLAYIQESHRNQILFIYYIKKKAQAANDIGYPLQASTWKMCNVEYNRLCPKYPAYQKLFLRNSVKCNIKRDWRVPIPRKMLIF</sequence>
<comment type="caution">
    <text evidence="1">The sequence shown here is derived from an EMBL/GenBank/DDBJ whole genome shotgun (WGS) entry which is preliminary data.</text>
</comment>
<dbReference type="Proteomes" id="UP000887013">
    <property type="component" value="Unassembled WGS sequence"/>
</dbReference>
<name>A0A8X6NG65_NEPPI</name>
<gene>
    <name evidence="1" type="ORF">NPIL_576171</name>
</gene>
<evidence type="ECO:0000313" key="1">
    <source>
        <dbReference type="EMBL" id="GFT12849.1"/>
    </source>
</evidence>
<protein>
    <submittedName>
        <fullName evidence="1">Uncharacterized protein</fullName>
    </submittedName>
</protein>
<proteinExistence type="predicted"/>
<accession>A0A8X6NG65</accession>
<keyword evidence="2" id="KW-1185">Reference proteome</keyword>
<organism evidence="1 2">
    <name type="scientific">Nephila pilipes</name>
    <name type="common">Giant wood spider</name>
    <name type="synonym">Nephila maculata</name>
    <dbReference type="NCBI Taxonomy" id="299642"/>
    <lineage>
        <taxon>Eukaryota</taxon>
        <taxon>Metazoa</taxon>
        <taxon>Ecdysozoa</taxon>
        <taxon>Arthropoda</taxon>
        <taxon>Chelicerata</taxon>
        <taxon>Arachnida</taxon>
        <taxon>Araneae</taxon>
        <taxon>Araneomorphae</taxon>
        <taxon>Entelegynae</taxon>
        <taxon>Araneoidea</taxon>
        <taxon>Nephilidae</taxon>
        <taxon>Nephila</taxon>
    </lineage>
</organism>